<dbReference type="InterPro" id="IPR032466">
    <property type="entry name" value="Metal_Hydrolase"/>
</dbReference>
<keyword evidence="1" id="KW-0456">Lyase</keyword>
<dbReference type="Pfam" id="PF04909">
    <property type="entry name" value="Amidohydro_2"/>
    <property type="match status" value="1"/>
</dbReference>
<dbReference type="PANTHER" id="PTHR21240:SF28">
    <property type="entry name" value="ISO-OROTATE DECARBOXYLASE (EUROFUNG)"/>
    <property type="match status" value="1"/>
</dbReference>
<keyword evidence="3" id="KW-0378">Hydrolase</keyword>
<keyword evidence="4" id="KW-1185">Reference proteome</keyword>
<dbReference type="AlphaFoldDB" id="A0A1V2I8H2"/>
<evidence type="ECO:0000256" key="1">
    <source>
        <dbReference type="ARBA" id="ARBA00023239"/>
    </source>
</evidence>
<evidence type="ECO:0000313" key="3">
    <source>
        <dbReference type="EMBL" id="ONH28702.1"/>
    </source>
</evidence>
<dbReference type="GO" id="GO:0019748">
    <property type="term" value="P:secondary metabolic process"/>
    <property type="evidence" value="ECO:0007669"/>
    <property type="project" value="TreeGrafter"/>
</dbReference>
<comment type="caution">
    <text evidence="3">The sequence shown here is derived from an EMBL/GenBank/DDBJ whole genome shotgun (WGS) entry which is preliminary data.</text>
</comment>
<dbReference type="OrthoDB" id="8673349at2"/>
<dbReference type="GO" id="GO:0016787">
    <property type="term" value="F:hydrolase activity"/>
    <property type="evidence" value="ECO:0007669"/>
    <property type="project" value="UniProtKB-KW"/>
</dbReference>
<dbReference type="InterPro" id="IPR006680">
    <property type="entry name" value="Amidohydro-rel"/>
</dbReference>
<reference evidence="4" key="1">
    <citation type="submission" date="2016-10" db="EMBL/GenBank/DDBJ databases">
        <title>Frankia sp. NRRL B-16386 Genome sequencing.</title>
        <authorList>
            <person name="Ghodhbane-Gtari F."/>
            <person name="Swanson E."/>
            <person name="Gueddou A."/>
            <person name="Hezbri K."/>
            <person name="Ktari K."/>
            <person name="Nouioui I."/>
            <person name="Morris K."/>
            <person name="Simpson S."/>
            <person name="Abebe-Akele F."/>
            <person name="Thomas K."/>
            <person name="Gtari M."/>
            <person name="Tisa L.S."/>
        </authorList>
    </citation>
    <scope>NUCLEOTIDE SEQUENCE [LARGE SCALE GENOMIC DNA]</scope>
    <source>
        <strain evidence="4">NRRL B-16386</strain>
    </source>
</reference>
<dbReference type="RefSeq" id="WP_076818544.1">
    <property type="nucleotide sequence ID" value="NZ_MOMC01000038.1"/>
</dbReference>
<evidence type="ECO:0000259" key="2">
    <source>
        <dbReference type="Pfam" id="PF04909"/>
    </source>
</evidence>
<dbReference type="GO" id="GO:0016831">
    <property type="term" value="F:carboxy-lyase activity"/>
    <property type="evidence" value="ECO:0007669"/>
    <property type="project" value="InterPro"/>
</dbReference>
<evidence type="ECO:0000313" key="4">
    <source>
        <dbReference type="Proteomes" id="UP000188929"/>
    </source>
</evidence>
<dbReference type="Gene3D" id="3.20.20.140">
    <property type="entry name" value="Metal-dependent hydrolases"/>
    <property type="match status" value="1"/>
</dbReference>
<dbReference type="EMBL" id="MOMC01000038">
    <property type="protein sequence ID" value="ONH28702.1"/>
    <property type="molecule type" value="Genomic_DNA"/>
</dbReference>
<proteinExistence type="predicted"/>
<dbReference type="PANTHER" id="PTHR21240">
    <property type="entry name" value="2-AMINO-3-CARBOXYLMUCONATE-6-SEMIALDEHYDE DECARBOXYLASE"/>
    <property type="match status" value="1"/>
</dbReference>
<organism evidence="3 4">
    <name type="scientific">Pseudofrankia asymbiotica</name>
    <dbReference type="NCBI Taxonomy" id="1834516"/>
    <lineage>
        <taxon>Bacteria</taxon>
        <taxon>Bacillati</taxon>
        <taxon>Actinomycetota</taxon>
        <taxon>Actinomycetes</taxon>
        <taxon>Frankiales</taxon>
        <taxon>Frankiaceae</taxon>
        <taxon>Pseudofrankia</taxon>
    </lineage>
</organism>
<gene>
    <name evidence="3" type="ORF">BL253_19230</name>
</gene>
<sequence>MAVGQGPGPAAARPVDADNHYYETLDAFTRHLDRKFRHRGVRVVQDGRHVEMVMAGKVNNFIPNPTFDPVIVPGCLDLQFRGQIPEGVDPRSLTRVEPIRPEYRDREARLATMDAQGLDAVLLFPTLGCGVEQALRDDVPATMASLAAFNRWLEDDWGYSHEDRIIAAPMISLADPGAALAEIDRVLELGARVIHMRPAPVPTGGAKGRSLGDKLHDPVYARLAEAGVPVAFHLGDSGYNAMIGASWGGAEEFAPFRAPDLLGGVLIGDRAIHDTMASLIVGGVFKRHPNLKVASIENGSDWVYPLLKGLRKLANRAPALFAEDPLDTIRRHVWVTPYYEEDLRKLADTIGVERVLFGSDWPHGEGLAEPASFTDELTAFSPDEVHRIMRANCAELVGLPTS</sequence>
<dbReference type="Proteomes" id="UP000188929">
    <property type="component" value="Unassembled WGS sequence"/>
</dbReference>
<name>A0A1V2I8H2_9ACTN</name>
<feature type="domain" description="Amidohydrolase-related" evidence="2">
    <location>
        <begin position="101"/>
        <end position="399"/>
    </location>
</feature>
<dbReference type="SUPFAM" id="SSF51556">
    <property type="entry name" value="Metallo-dependent hydrolases"/>
    <property type="match status" value="1"/>
</dbReference>
<accession>A0A1V2I8H2</accession>
<dbReference type="GO" id="GO:0005737">
    <property type="term" value="C:cytoplasm"/>
    <property type="evidence" value="ECO:0007669"/>
    <property type="project" value="TreeGrafter"/>
</dbReference>
<dbReference type="STRING" id="1834516.BL253_19230"/>
<protein>
    <submittedName>
        <fullName evidence="3">Amidohydrolase</fullName>
    </submittedName>
</protein>
<dbReference type="InterPro" id="IPR032465">
    <property type="entry name" value="ACMSD"/>
</dbReference>